<dbReference type="Pfam" id="PF07720">
    <property type="entry name" value="TPR_3"/>
    <property type="match status" value="1"/>
</dbReference>
<dbReference type="InterPro" id="IPR005415">
    <property type="entry name" value="T3SS_Ca_resp_chp_LcrH/SycD"/>
</dbReference>
<dbReference type="Proteomes" id="UP001178148">
    <property type="component" value="Unassembled WGS sequence"/>
</dbReference>
<dbReference type="Gene3D" id="1.25.40.10">
    <property type="entry name" value="Tetratricopeptide repeat domain"/>
    <property type="match status" value="1"/>
</dbReference>
<reference evidence="3 4" key="1">
    <citation type="journal article" date="2023" name="bioRxiv">
        <title>An intranuclear bacterial parasite of deep-sea mussels expresses apoptosis inhibitors acquired from its host.</title>
        <authorList>
            <person name="Gonzalez Porras M.A."/>
            <person name="Assie A."/>
            <person name="Tietjen M."/>
            <person name="Violette M."/>
            <person name="Kleiner M."/>
            <person name="Gruber-Vodicka H."/>
            <person name="Dubilier N."/>
            <person name="Leisch N."/>
        </authorList>
    </citation>
    <scope>NUCLEOTIDE SEQUENCE [LARGE SCALE GENOMIC DNA]</scope>
    <source>
        <strain evidence="3">IAP13</strain>
    </source>
</reference>
<protein>
    <submittedName>
        <fullName evidence="3">SycD/LcrH family type III secretion system chaperone</fullName>
    </submittedName>
</protein>
<keyword evidence="2" id="KW-0143">Chaperone</keyword>
<dbReference type="InterPro" id="IPR011716">
    <property type="entry name" value="TPR-3"/>
</dbReference>
<dbReference type="PRINTS" id="PR01595">
    <property type="entry name" value="SYCDCHAPRONE"/>
</dbReference>
<dbReference type="SUPFAM" id="SSF48452">
    <property type="entry name" value="TPR-like"/>
    <property type="match status" value="1"/>
</dbReference>
<evidence type="ECO:0000256" key="1">
    <source>
        <dbReference type="ARBA" id="ARBA00010244"/>
    </source>
</evidence>
<evidence type="ECO:0000256" key="2">
    <source>
        <dbReference type="ARBA" id="ARBA00023186"/>
    </source>
</evidence>
<proteinExistence type="inferred from homology"/>
<evidence type="ECO:0000313" key="3">
    <source>
        <dbReference type="EMBL" id="MDP0588166.1"/>
    </source>
</evidence>
<comment type="similarity">
    <text evidence="1">Belongs to the LcrH/SycD chaperone family.</text>
</comment>
<dbReference type="SMART" id="SM00028">
    <property type="entry name" value="TPR"/>
    <property type="match status" value="3"/>
</dbReference>
<dbReference type="InterPro" id="IPR011990">
    <property type="entry name" value="TPR-like_helical_dom_sf"/>
</dbReference>
<dbReference type="InterPro" id="IPR019734">
    <property type="entry name" value="TPR_rpt"/>
</dbReference>
<accession>A0AA90SLT3</accession>
<name>A0AA90SLT3_9GAMM</name>
<organism evidence="3 4">
    <name type="scientific">Candidatus Endonucleibacter bathymodioli</name>
    <dbReference type="NCBI Taxonomy" id="539814"/>
    <lineage>
        <taxon>Bacteria</taxon>
        <taxon>Pseudomonadati</taxon>
        <taxon>Pseudomonadota</taxon>
        <taxon>Gammaproteobacteria</taxon>
        <taxon>Oceanospirillales</taxon>
        <taxon>Endozoicomonadaceae</taxon>
        <taxon>Candidatus Endonucleibacter</taxon>
    </lineage>
</organism>
<dbReference type="PIRSF" id="PIRSF003165">
    <property type="entry name" value="Chaperone_SicA"/>
    <property type="match status" value="1"/>
</dbReference>
<dbReference type="Pfam" id="PF14559">
    <property type="entry name" value="TPR_19"/>
    <property type="match status" value="1"/>
</dbReference>
<dbReference type="EMBL" id="JASXSV010000003">
    <property type="protein sequence ID" value="MDP0588166.1"/>
    <property type="molecule type" value="Genomic_DNA"/>
</dbReference>
<dbReference type="AlphaFoldDB" id="A0AA90SLT3"/>
<sequence length="158" mass="17988">MDIEKLKLGGDESLDGQAFEFFGRGGTFKDLKSISEESMEAIYSIAYSLYQSGKYEESLEIFKFLCFYDHFNKKYFMGLGSCQQVLKNFTSALEIFSFATVLDSEDPRPMVYLGDCHLALGDDEKAKNSYSTAVEWAGNNPEYVQEKQRAESMLSNFE</sequence>
<keyword evidence="4" id="KW-1185">Reference proteome</keyword>
<gene>
    <name evidence="3" type="ORF">QS748_02750</name>
</gene>
<dbReference type="NCBIfam" id="TIGR02552">
    <property type="entry name" value="LcrH_SycD"/>
    <property type="match status" value="1"/>
</dbReference>
<comment type="caution">
    <text evidence="3">The sequence shown here is derived from an EMBL/GenBank/DDBJ whole genome shotgun (WGS) entry which is preliminary data.</text>
</comment>
<dbReference type="InterPro" id="IPR016379">
    <property type="entry name" value="T3SS_Ca_resp_chp_LcrH/SycD_sub"/>
</dbReference>
<evidence type="ECO:0000313" key="4">
    <source>
        <dbReference type="Proteomes" id="UP001178148"/>
    </source>
</evidence>